<dbReference type="GO" id="GO:0003824">
    <property type="term" value="F:catalytic activity"/>
    <property type="evidence" value="ECO:0007669"/>
    <property type="project" value="UniProtKB-ARBA"/>
</dbReference>
<name>A0A1N6Z610_9ACTN</name>
<dbReference type="EMBL" id="FTNF01000007">
    <property type="protein sequence ID" value="SIR22278.1"/>
    <property type="molecule type" value="Genomic_DNA"/>
</dbReference>
<keyword evidence="1" id="KW-0472">Membrane</keyword>
<feature type="transmembrane region" description="Helical" evidence="1">
    <location>
        <begin position="20"/>
        <end position="41"/>
    </location>
</feature>
<keyword evidence="1" id="KW-0812">Transmembrane</keyword>
<evidence type="ECO:0000313" key="4">
    <source>
        <dbReference type="Proteomes" id="UP000186004"/>
    </source>
</evidence>
<dbReference type="AlphaFoldDB" id="A0A1N6Z610"/>
<dbReference type="Gene3D" id="3.40.50.1820">
    <property type="entry name" value="alpha/beta hydrolase"/>
    <property type="match status" value="1"/>
</dbReference>
<reference evidence="3 4" key="1">
    <citation type="submission" date="2017-01" db="EMBL/GenBank/DDBJ databases">
        <authorList>
            <person name="Mah S.A."/>
            <person name="Swanson W.J."/>
            <person name="Moy G.W."/>
            <person name="Vacquier V.D."/>
        </authorList>
    </citation>
    <scope>NUCLEOTIDE SEQUENCE [LARGE SCALE GENOMIC DNA]</scope>
    <source>
        <strain evidence="3 4">DSM 45758</strain>
    </source>
</reference>
<dbReference type="InterPro" id="IPR029058">
    <property type="entry name" value="AB_hydrolase_fold"/>
</dbReference>
<dbReference type="STRING" id="1198245.SAMN05444858_107194"/>
<dbReference type="OrthoDB" id="9786110at2"/>
<gene>
    <name evidence="3" type="ORF">SAMN05444858_107194</name>
</gene>
<dbReference type="Proteomes" id="UP000186004">
    <property type="component" value="Unassembled WGS sequence"/>
</dbReference>
<accession>A0A1N6Z610</accession>
<evidence type="ECO:0000256" key="1">
    <source>
        <dbReference type="SAM" id="Phobius"/>
    </source>
</evidence>
<dbReference type="SUPFAM" id="SSF53474">
    <property type="entry name" value="alpha/beta-Hydrolases"/>
    <property type="match status" value="1"/>
</dbReference>
<evidence type="ECO:0000313" key="3">
    <source>
        <dbReference type="EMBL" id="SIR22278.1"/>
    </source>
</evidence>
<sequence>MTLDIAQQKSPPRRTALGRVGVTLSALLALVVLAAIVLYAWPLGGTDLQRATPKALTFDAALGQAEQVVAAETADPDVRPECRSVVMSHGTRTAKAVLLLHGYTDCPKQYAGLAKRYFDEGYNVWVPRAPRHGVTDELAHTKLEATELVTYANDALNLVTGLGEDVGVVGISGGGVLATWLAGRRPDAVRHLLVLSPFYKPNSAQAPGFVVKPTIVLFGFHLLPDRTNSEGFSFAALSQYLRIARNFDLDQRNPRLTSVAVVTSANDDFIDRREAVDVARRIATANDRPLAVHELPAELGIGHDVVDPGALGNRSDELDKLYFDLYEGTRKD</sequence>
<dbReference type="Pfam" id="PF12697">
    <property type="entry name" value="Abhydrolase_6"/>
    <property type="match status" value="1"/>
</dbReference>
<proteinExistence type="predicted"/>
<organism evidence="3 4">
    <name type="scientific">Micromonospora avicenniae</name>
    <dbReference type="NCBI Taxonomy" id="1198245"/>
    <lineage>
        <taxon>Bacteria</taxon>
        <taxon>Bacillati</taxon>
        <taxon>Actinomycetota</taxon>
        <taxon>Actinomycetes</taxon>
        <taxon>Micromonosporales</taxon>
        <taxon>Micromonosporaceae</taxon>
        <taxon>Micromonospora</taxon>
    </lineage>
</organism>
<keyword evidence="4" id="KW-1185">Reference proteome</keyword>
<evidence type="ECO:0000259" key="2">
    <source>
        <dbReference type="Pfam" id="PF12697"/>
    </source>
</evidence>
<feature type="domain" description="AB hydrolase-1" evidence="2">
    <location>
        <begin position="97"/>
        <end position="276"/>
    </location>
</feature>
<keyword evidence="1" id="KW-1133">Transmembrane helix</keyword>
<protein>
    <submittedName>
        <fullName evidence="3">Carboxylesterase</fullName>
    </submittedName>
</protein>
<dbReference type="RefSeq" id="WP_076470748.1">
    <property type="nucleotide sequence ID" value="NZ_FTNF01000007.1"/>
</dbReference>
<dbReference type="InterPro" id="IPR000073">
    <property type="entry name" value="AB_hydrolase_1"/>
</dbReference>